<protein>
    <submittedName>
        <fullName evidence="1">Uncharacterized protein</fullName>
    </submittedName>
</protein>
<evidence type="ECO:0000313" key="2">
    <source>
        <dbReference type="Proteomes" id="UP000222310"/>
    </source>
</evidence>
<reference evidence="1 2" key="1">
    <citation type="submission" date="2015-02" db="EMBL/GenBank/DDBJ databases">
        <title>Nostoc linckia genome annotation.</title>
        <authorList>
            <person name="Zhou Z."/>
        </authorList>
    </citation>
    <scope>NUCLEOTIDE SEQUENCE [LARGE SCALE GENOMIC DNA]</scope>
    <source>
        <strain evidence="2">z8</strain>
    </source>
</reference>
<name>A0A9Q5ZGB5_NOSLI</name>
<accession>A0A9Q5ZGB5</accession>
<dbReference type="EMBL" id="LAHD01000005">
    <property type="protein sequence ID" value="PHK06713.1"/>
    <property type="molecule type" value="Genomic_DNA"/>
</dbReference>
<dbReference type="Proteomes" id="UP000222310">
    <property type="component" value="Unassembled WGS sequence"/>
</dbReference>
<proteinExistence type="predicted"/>
<sequence>MEFKIRGKAFAIANSSDTLLSKVAASMQNGMVNPEDDARIAYALVTACPTITPDIASYQSASNFKMTLDSLEISRFMIALNIAILERSKVRSKEDRLSVSDKIAELKRALVDLDKGLTPEQVKLIVGQIQVNQIDAEVVSAGEELKSAATIDADDYEDDYQEEPLTPQQEALARRLLRQHSES</sequence>
<gene>
    <name evidence="1" type="ORF">VF08_02960</name>
</gene>
<comment type="caution">
    <text evidence="1">The sequence shown here is derived from an EMBL/GenBank/DDBJ whole genome shotgun (WGS) entry which is preliminary data.</text>
</comment>
<evidence type="ECO:0000313" key="1">
    <source>
        <dbReference type="EMBL" id="PHK06713.1"/>
    </source>
</evidence>
<organism evidence="1 2">
    <name type="scientific">Nostoc linckia z8</name>
    <dbReference type="NCBI Taxonomy" id="1628746"/>
    <lineage>
        <taxon>Bacteria</taxon>
        <taxon>Bacillati</taxon>
        <taxon>Cyanobacteriota</taxon>
        <taxon>Cyanophyceae</taxon>
        <taxon>Nostocales</taxon>
        <taxon>Nostocaceae</taxon>
        <taxon>Nostoc</taxon>
    </lineage>
</organism>
<dbReference type="GeneID" id="57094411"/>
<dbReference type="AlphaFoldDB" id="A0A9Q5ZGB5"/>
<dbReference type="RefSeq" id="WP_099066493.1">
    <property type="nucleotide sequence ID" value="NZ_LAHD01000005.1"/>
</dbReference>